<dbReference type="InterPro" id="IPR001650">
    <property type="entry name" value="Helicase_C-like"/>
</dbReference>
<dbReference type="Gene3D" id="3.40.50.300">
    <property type="entry name" value="P-loop containing nucleotide triphosphate hydrolases"/>
    <property type="match status" value="1"/>
</dbReference>
<evidence type="ECO:0000313" key="5">
    <source>
        <dbReference type="Proteomes" id="UP001200145"/>
    </source>
</evidence>
<feature type="domain" description="Helicase C-terminal" evidence="3">
    <location>
        <begin position="803"/>
        <end position="957"/>
    </location>
</feature>
<gene>
    <name evidence="4" type="ORF">L0U88_11205</name>
</gene>
<comment type="caution">
    <text evidence="4">The sequence shown here is derived from an EMBL/GenBank/DDBJ whole genome shotgun (WGS) entry which is preliminary data.</text>
</comment>
<keyword evidence="4" id="KW-0067">ATP-binding</keyword>
<protein>
    <submittedName>
        <fullName evidence="4">DEAD/DEAH box helicase</fullName>
    </submittedName>
</protein>
<sequence length="970" mass="110999">MSKPERQTALFLKPNRLRQRWSPVEAFYITKQARGVDFAREALDADVARKAFPAWPREAQECLAVLGDEALTQLVQQLTRTHAKQKAGTSLTAYIDRSFVRQVHQLFFQLLEQEVDFSWYHQTINPKTGNHLTISCKVMRQAPELRFKVDKTEAGLELIPLVKVETEFEFLSEFQREYFFLFRENSYWLLSMTDYQTLQWLAANDPAVYADDPAGFSEHVLKRLEPDYTIEMGAVLNKDIVEVEPTHAIYLSEISGSFLMLTPRWNYDGFWVEGEFKLTEEFNRNGQVYVVKRNRAAEQAFHDKLQSLHPNFAKQLNGVFNLPFAEAKKKHWFLKVYHRLLEENVELLGMELLRTFRYSPFPPETQCDIIKTIGSSLHIQFSLRFGGETIPLAELQKLLLAGVKSVLLKDHSIGVLTEEWLSRYSAIIKHGKIKGAELIVPQWILLGLKKEENSDSHESESTGDAATEGSYALRRAIAREWWEKWLHWQSAETALIPVPSIVKAVLRPYQQKGFEWISLLSEIDAGACLADDMGLGKTLQTICFLAHRQEAAGTDLRLSLIVCPATLMHNWRMELEKFAPTLRSYVYHGSSRDMEEFRSSGARVLITSYGTLRSDIETLQVVNWDAVVLDESHTIKNPSAQITRAVYQLKATARVALSGTPVMNNTFDLYAQLQFLVPGLFGQPEFFRKEYAHPIDRERNEEKVQALKQLTAPFVLRRTKQQVATDLPPKTESVMWCEMSPDQKTIYEETKSQIRDSIFLNIQQEGIGKSKLSILAGMQKLRQICAAPALLKDSGLVQADSVKIEVLMQELQHTLRSNKVLVFSQFKGMLHLIGKACQQAGLAYFHFDGETPPAKRAELVEQFQAPDNEVNIFLISLKAGNTGLTLTAADYVFLVDPWWNTAVQQQAVDRAYRIGQTKNVFAYQMICKDTIEEKIIELQERKRALSQTLVPDDESFIKQLTEDDLQYLFS</sequence>
<dbReference type="InterPro" id="IPR027417">
    <property type="entry name" value="P-loop_NTPase"/>
</dbReference>
<evidence type="ECO:0000259" key="3">
    <source>
        <dbReference type="PROSITE" id="PS51194"/>
    </source>
</evidence>
<dbReference type="InterPro" id="IPR000330">
    <property type="entry name" value="SNF2_N"/>
</dbReference>
<dbReference type="InterPro" id="IPR050496">
    <property type="entry name" value="SNF2_RAD54_helicase_repair"/>
</dbReference>
<keyword evidence="4" id="KW-0547">Nucleotide-binding</keyword>
<evidence type="ECO:0000259" key="2">
    <source>
        <dbReference type="PROSITE" id="PS51192"/>
    </source>
</evidence>
<feature type="domain" description="Helicase ATP-binding" evidence="2">
    <location>
        <begin position="518"/>
        <end position="679"/>
    </location>
</feature>
<dbReference type="PANTHER" id="PTHR45629:SF7">
    <property type="entry name" value="DNA EXCISION REPAIR PROTEIN ERCC-6-RELATED"/>
    <property type="match status" value="1"/>
</dbReference>
<accession>A0ABS9BJJ4</accession>
<dbReference type="Pfam" id="PF00176">
    <property type="entry name" value="SNF2-rel_dom"/>
    <property type="match status" value="1"/>
</dbReference>
<dbReference type="Pfam" id="PF00271">
    <property type="entry name" value="Helicase_C"/>
    <property type="match status" value="1"/>
</dbReference>
<dbReference type="GO" id="GO:0004386">
    <property type="term" value="F:helicase activity"/>
    <property type="evidence" value="ECO:0007669"/>
    <property type="project" value="UniProtKB-KW"/>
</dbReference>
<evidence type="ECO:0000313" key="4">
    <source>
        <dbReference type="EMBL" id="MCF1715193.1"/>
    </source>
</evidence>
<dbReference type="EMBL" id="JAKEVY010000003">
    <property type="protein sequence ID" value="MCF1715193.1"/>
    <property type="molecule type" value="Genomic_DNA"/>
</dbReference>
<dbReference type="Proteomes" id="UP001200145">
    <property type="component" value="Unassembled WGS sequence"/>
</dbReference>
<dbReference type="Gene3D" id="3.40.50.10810">
    <property type="entry name" value="Tandem AAA-ATPase domain"/>
    <property type="match status" value="1"/>
</dbReference>
<keyword evidence="4" id="KW-0347">Helicase</keyword>
<dbReference type="SUPFAM" id="SSF52540">
    <property type="entry name" value="P-loop containing nucleoside triphosphate hydrolases"/>
    <property type="match status" value="2"/>
</dbReference>
<dbReference type="PANTHER" id="PTHR45629">
    <property type="entry name" value="SNF2/RAD54 FAMILY MEMBER"/>
    <property type="match status" value="1"/>
</dbReference>
<keyword evidence="1" id="KW-0378">Hydrolase</keyword>
<dbReference type="PROSITE" id="PS51192">
    <property type="entry name" value="HELICASE_ATP_BIND_1"/>
    <property type="match status" value="1"/>
</dbReference>
<evidence type="ECO:0000256" key="1">
    <source>
        <dbReference type="ARBA" id="ARBA00022801"/>
    </source>
</evidence>
<name>A0ABS9BJJ4_9BACT</name>
<proteinExistence type="predicted"/>
<dbReference type="RefSeq" id="WP_234866148.1">
    <property type="nucleotide sequence ID" value="NZ_JAKEVY010000003.1"/>
</dbReference>
<organism evidence="4 5">
    <name type="scientific">Flavihumibacter fluminis</name>
    <dbReference type="NCBI Taxonomy" id="2909236"/>
    <lineage>
        <taxon>Bacteria</taxon>
        <taxon>Pseudomonadati</taxon>
        <taxon>Bacteroidota</taxon>
        <taxon>Chitinophagia</taxon>
        <taxon>Chitinophagales</taxon>
        <taxon>Chitinophagaceae</taxon>
        <taxon>Flavihumibacter</taxon>
    </lineage>
</organism>
<dbReference type="CDD" id="cd18793">
    <property type="entry name" value="SF2_C_SNF"/>
    <property type="match status" value="1"/>
</dbReference>
<dbReference type="InterPro" id="IPR038718">
    <property type="entry name" value="SNF2-like_sf"/>
</dbReference>
<dbReference type="InterPro" id="IPR049730">
    <property type="entry name" value="SNF2/RAD54-like_C"/>
</dbReference>
<dbReference type="SMART" id="SM00490">
    <property type="entry name" value="HELICc"/>
    <property type="match status" value="1"/>
</dbReference>
<dbReference type="PROSITE" id="PS51194">
    <property type="entry name" value="HELICASE_CTER"/>
    <property type="match status" value="1"/>
</dbReference>
<keyword evidence="5" id="KW-1185">Reference proteome</keyword>
<reference evidence="4 5" key="1">
    <citation type="submission" date="2022-01" db="EMBL/GenBank/DDBJ databases">
        <title>Flavihumibacter sp. nov., isolated from sediment of a river.</title>
        <authorList>
            <person name="Liu H."/>
        </authorList>
    </citation>
    <scope>NUCLEOTIDE SEQUENCE [LARGE SCALE GENOMIC DNA]</scope>
    <source>
        <strain evidence="4 5">RY-1</strain>
    </source>
</reference>
<dbReference type="InterPro" id="IPR014001">
    <property type="entry name" value="Helicase_ATP-bd"/>
</dbReference>
<dbReference type="SMART" id="SM00487">
    <property type="entry name" value="DEXDc"/>
    <property type="match status" value="1"/>
</dbReference>